<name>A0A3D8I7G3_9HELI</name>
<dbReference type="InterPro" id="IPR029052">
    <property type="entry name" value="Metallo-depent_PP-like"/>
</dbReference>
<dbReference type="AlphaFoldDB" id="A0A3D8I7G3"/>
<keyword evidence="5" id="KW-0464">Manganese</keyword>
<dbReference type="PANTHER" id="PTHR34990:SF2">
    <property type="entry name" value="BLL8164 PROTEIN"/>
    <property type="match status" value="1"/>
</dbReference>
<gene>
    <name evidence="7" type="ORF">CQA63_00805</name>
</gene>
<organism evidence="7 8">
    <name type="scientific">Helicobacter marmotae</name>
    <dbReference type="NCBI Taxonomy" id="152490"/>
    <lineage>
        <taxon>Bacteria</taxon>
        <taxon>Pseudomonadati</taxon>
        <taxon>Campylobacterota</taxon>
        <taxon>Epsilonproteobacteria</taxon>
        <taxon>Campylobacterales</taxon>
        <taxon>Helicobacteraceae</taxon>
        <taxon>Helicobacter</taxon>
    </lineage>
</organism>
<dbReference type="PANTHER" id="PTHR34990">
    <property type="entry name" value="UDP-2,3-DIACYLGLUCOSAMINE HYDROLASE-RELATED"/>
    <property type="match status" value="1"/>
</dbReference>
<evidence type="ECO:0000256" key="5">
    <source>
        <dbReference type="ARBA" id="ARBA00023211"/>
    </source>
</evidence>
<dbReference type="GO" id="GO:0008758">
    <property type="term" value="F:UDP-2,3-diacylglucosamine hydrolase activity"/>
    <property type="evidence" value="ECO:0007669"/>
    <property type="project" value="TreeGrafter"/>
</dbReference>
<evidence type="ECO:0000313" key="7">
    <source>
        <dbReference type="EMBL" id="RDU61078.1"/>
    </source>
</evidence>
<evidence type="ECO:0000256" key="4">
    <source>
        <dbReference type="ARBA" id="ARBA00023136"/>
    </source>
</evidence>
<feature type="domain" description="Calcineurin-like phosphoesterase" evidence="6">
    <location>
        <begin position="17"/>
        <end position="237"/>
    </location>
</feature>
<dbReference type="GO" id="GO:0009245">
    <property type="term" value="P:lipid A biosynthetic process"/>
    <property type="evidence" value="ECO:0007669"/>
    <property type="project" value="TreeGrafter"/>
</dbReference>
<evidence type="ECO:0000259" key="6">
    <source>
        <dbReference type="Pfam" id="PF00149"/>
    </source>
</evidence>
<keyword evidence="2" id="KW-0997">Cell inner membrane</keyword>
<reference evidence="7 8" key="1">
    <citation type="submission" date="2018-04" db="EMBL/GenBank/DDBJ databases">
        <title>Novel Campyloabacter and Helicobacter Species and Strains.</title>
        <authorList>
            <person name="Mannion A.J."/>
            <person name="Shen Z."/>
            <person name="Fox J.G."/>
        </authorList>
    </citation>
    <scope>NUCLEOTIDE SEQUENCE [LARGE SCALE GENOMIC DNA]</scope>
    <source>
        <strain evidence="7 8">MIT 98-6070</strain>
    </source>
</reference>
<sequence length="267" mass="30516">MQNDYAQIPLIKDDAIFIADAHFMPLHTDLTHQSKVSSQALLEYFEHLLNNIQTIPSQIFLMGDIAHLLLGKIPSSIQSNKALLNAIQSLSQYTQIWWFEGNHDFKLTGLTSLSSVRIIPRSQQPKLFYTMHQAQKKHLLLAHGDIFLNTKYELYIRLMNTQILNAIMYALDTLSRGRVYRSIIAKVNANTIKQGRSDNIHTFAQSRIQAYNAYMQKVLKNAQNITLDAIIEGHFHIGKTCKGETLYVSLPSFYISRSICDIKSLFT</sequence>
<dbReference type="RefSeq" id="WP_104699184.1">
    <property type="nucleotide sequence ID" value="NZ_FZPP01000003.1"/>
</dbReference>
<keyword evidence="3" id="KW-0479">Metal-binding</keyword>
<comment type="caution">
    <text evidence="7">The sequence shown here is derived from an EMBL/GenBank/DDBJ whole genome shotgun (WGS) entry which is preliminary data.</text>
</comment>
<evidence type="ECO:0000256" key="1">
    <source>
        <dbReference type="ARBA" id="ARBA00022475"/>
    </source>
</evidence>
<proteinExistence type="predicted"/>
<dbReference type="Pfam" id="PF00149">
    <property type="entry name" value="Metallophos"/>
    <property type="match status" value="1"/>
</dbReference>
<evidence type="ECO:0000256" key="3">
    <source>
        <dbReference type="ARBA" id="ARBA00022723"/>
    </source>
</evidence>
<evidence type="ECO:0000313" key="8">
    <source>
        <dbReference type="Proteomes" id="UP000256599"/>
    </source>
</evidence>
<evidence type="ECO:0000256" key="2">
    <source>
        <dbReference type="ARBA" id="ARBA00022519"/>
    </source>
</evidence>
<dbReference type="GO" id="GO:0046872">
    <property type="term" value="F:metal ion binding"/>
    <property type="evidence" value="ECO:0007669"/>
    <property type="project" value="UniProtKB-KW"/>
</dbReference>
<keyword evidence="4" id="KW-0472">Membrane</keyword>
<dbReference type="EMBL" id="NXLR01000001">
    <property type="protein sequence ID" value="RDU61078.1"/>
    <property type="molecule type" value="Genomic_DNA"/>
</dbReference>
<dbReference type="InterPro" id="IPR043461">
    <property type="entry name" value="LpxH-like"/>
</dbReference>
<dbReference type="GO" id="GO:0016020">
    <property type="term" value="C:membrane"/>
    <property type="evidence" value="ECO:0007669"/>
    <property type="project" value="GOC"/>
</dbReference>
<keyword evidence="1" id="KW-1003">Cell membrane</keyword>
<accession>A0A3D8I7G3</accession>
<keyword evidence="8" id="KW-1185">Reference proteome</keyword>
<dbReference type="InterPro" id="IPR004843">
    <property type="entry name" value="Calcineurin-like_PHP"/>
</dbReference>
<dbReference type="OrthoDB" id="270739at2"/>
<dbReference type="Proteomes" id="UP000256599">
    <property type="component" value="Unassembled WGS sequence"/>
</dbReference>
<protein>
    <recommendedName>
        <fullName evidence="6">Calcineurin-like phosphoesterase domain-containing protein</fullName>
    </recommendedName>
</protein>
<dbReference type="Gene3D" id="3.60.21.10">
    <property type="match status" value="1"/>
</dbReference>
<dbReference type="SUPFAM" id="SSF56300">
    <property type="entry name" value="Metallo-dependent phosphatases"/>
    <property type="match status" value="1"/>
</dbReference>